<evidence type="ECO:0000313" key="1">
    <source>
        <dbReference type="EMBL" id="MBE1533968.1"/>
    </source>
</evidence>
<sequence>MGKTIRINGVDVPVIADQLSGNEIKRLAGIDPDRVLVKQDRDRNTIVPDAKRLRIARDDTFTHHARHSKAAPLDRRAARVRLEAATLAAAYPSLLVSDDTSYVYIKNIRLPAGWVPDRTNVLFVPPAAYPECAPDGFYLGARLRRRSGNHLVQPGHYFRDYHNPFRELGYHWYCLEDMERKWRADQDSLLTFVEAIRTYLGTVD</sequence>
<organism evidence="1 2">
    <name type="scientific">Actinomadura algeriensis</name>
    <dbReference type="NCBI Taxonomy" id="1679523"/>
    <lineage>
        <taxon>Bacteria</taxon>
        <taxon>Bacillati</taxon>
        <taxon>Actinomycetota</taxon>
        <taxon>Actinomycetes</taxon>
        <taxon>Streptosporangiales</taxon>
        <taxon>Thermomonosporaceae</taxon>
        <taxon>Actinomadura</taxon>
    </lineage>
</organism>
<accession>A0ABR9JTY4</accession>
<dbReference type="Proteomes" id="UP000627838">
    <property type="component" value="Unassembled WGS sequence"/>
</dbReference>
<dbReference type="RefSeq" id="WP_192760424.1">
    <property type="nucleotide sequence ID" value="NZ_JADBDZ010000001.1"/>
</dbReference>
<dbReference type="InterPro" id="IPR025701">
    <property type="entry name" value="UBQ-conjugat_E2_E"/>
</dbReference>
<reference evidence="1 2" key="1">
    <citation type="submission" date="2020-10" db="EMBL/GenBank/DDBJ databases">
        <title>Sequencing the genomes of 1000 actinobacteria strains.</title>
        <authorList>
            <person name="Klenk H.-P."/>
        </authorList>
    </citation>
    <scope>NUCLEOTIDE SEQUENCE [LARGE SCALE GENOMIC DNA]</scope>
    <source>
        <strain evidence="1 2">DSM 46744</strain>
    </source>
</reference>
<dbReference type="EMBL" id="JADBDZ010000001">
    <property type="protein sequence ID" value="MBE1533968.1"/>
    <property type="molecule type" value="Genomic_DNA"/>
</dbReference>
<dbReference type="Pfam" id="PF14462">
    <property type="entry name" value="Prok-E2_E"/>
    <property type="match status" value="1"/>
</dbReference>
<name>A0ABR9JTY4_9ACTN</name>
<comment type="caution">
    <text evidence="1">The sequence shown here is derived from an EMBL/GenBank/DDBJ whole genome shotgun (WGS) entry which is preliminary data.</text>
</comment>
<evidence type="ECO:0000313" key="2">
    <source>
        <dbReference type="Proteomes" id="UP000627838"/>
    </source>
</evidence>
<proteinExistence type="predicted"/>
<gene>
    <name evidence="1" type="ORF">H4W34_003801</name>
</gene>
<protein>
    <submittedName>
        <fullName evidence="1">Uncharacterized protein</fullName>
    </submittedName>
</protein>
<keyword evidence="2" id="KW-1185">Reference proteome</keyword>